<protein>
    <submittedName>
        <fullName evidence="1">Uncharacterized protein</fullName>
    </submittedName>
</protein>
<organism evidence="1 2">
    <name type="scientific">Trichostrongylus colubriformis</name>
    <name type="common">Black scour worm</name>
    <dbReference type="NCBI Taxonomy" id="6319"/>
    <lineage>
        <taxon>Eukaryota</taxon>
        <taxon>Metazoa</taxon>
        <taxon>Ecdysozoa</taxon>
        <taxon>Nematoda</taxon>
        <taxon>Chromadorea</taxon>
        <taxon>Rhabditida</taxon>
        <taxon>Rhabditina</taxon>
        <taxon>Rhabditomorpha</taxon>
        <taxon>Strongyloidea</taxon>
        <taxon>Trichostrongylidae</taxon>
        <taxon>Trichostrongylus</taxon>
    </lineage>
</organism>
<sequence length="69" mass="7790">MTRVERPSFRSKEMAEVSTSAISCFAEVDGLEIYRRRDCLLCSHNRTILSLNLLISAFPPCGSFLTSYV</sequence>
<evidence type="ECO:0000313" key="1">
    <source>
        <dbReference type="EMBL" id="KAK5984977.1"/>
    </source>
</evidence>
<gene>
    <name evidence="1" type="ORF">GCK32_001873</name>
</gene>
<reference evidence="1 2" key="1">
    <citation type="submission" date="2019-10" db="EMBL/GenBank/DDBJ databases">
        <title>Assembly and Annotation for the nematode Trichostrongylus colubriformis.</title>
        <authorList>
            <person name="Martin J."/>
        </authorList>
    </citation>
    <scope>NUCLEOTIDE SEQUENCE [LARGE SCALE GENOMIC DNA]</scope>
    <source>
        <strain evidence="1">G859</strain>
        <tissue evidence="1">Whole worm</tissue>
    </source>
</reference>
<keyword evidence="2" id="KW-1185">Reference proteome</keyword>
<dbReference type="EMBL" id="WIXE01002257">
    <property type="protein sequence ID" value="KAK5984977.1"/>
    <property type="molecule type" value="Genomic_DNA"/>
</dbReference>
<accession>A0AAN8IXE7</accession>
<dbReference type="AlphaFoldDB" id="A0AAN8IXE7"/>
<dbReference type="Proteomes" id="UP001331761">
    <property type="component" value="Unassembled WGS sequence"/>
</dbReference>
<evidence type="ECO:0000313" key="2">
    <source>
        <dbReference type="Proteomes" id="UP001331761"/>
    </source>
</evidence>
<proteinExistence type="predicted"/>
<comment type="caution">
    <text evidence="1">The sequence shown here is derived from an EMBL/GenBank/DDBJ whole genome shotgun (WGS) entry which is preliminary data.</text>
</comment>
<name>A0AAN8IXE7_TRICO</name>